<keyword evidence="3" id="KW-1185">Reference proteome</keyword>
<protein>
    <submittedName>
        <fullName evidence="2">Uncharacterized protein</fullName>
    </submittedName>
</protein>
<evidence type="ECO:0000313" key="3">
    <source>
        <dbReference type="Proteomes" id="UP000324222"/>
    </source>
</evidence>
<accession>A0A5B7K3A9</accession>
<name>A0A5B7K3A9_PORTR</name>
<dbReference type="OrthoDB" id="5791097at2759"/>
<evidence type="ECO:0000313" key="2">
    <source>
        <dbReference type="EMBL" id="MPD01114.1"/>
    </source>
</evidence>
<evidence type="ECO:0000256" key="1">
    <source>
        <dbReference type="SAM" id="MobiDB-lite"/>
    </source>
</evidence>
<feature type="compositionally biased region" description="Basic residues" evidence="1">
    <location>
        <begin position="19"/>
        <end position="30"/>
    </location>
</feature>
<sequence length="117" mass="12411">MGGRRQQAATSEQTAKSPGGRRRGRRRGKQHKEEEEEVVTAGRGGVKDKGNLRLRSGKMVPHTTSEDDEEDIFELTELDTQELLGRPKKVGGGGGGGGGGGCLCSCMVGCLSVNVRE</sequence>
<feature type="region of interest" description="Disordered" evidence="1">
    <location>
        <begin position="1"/>
        <end position="69"/>
    </location>
</feature>
<reference evidence="2 3" key="1">
    <citation type="submission" date="2019-05" db="EMBL/GenBank/DDBJ databases">
        <title>Another draft genome of Portunus trituberculatus and its Hox gene families provides insights of decapod evolution.</title>
        <authorList>
            <person name="Jeong J.-H."/>
            <person name="Song I."/>
            <person name="Kim S."/>
            <person name="Choi T."/>
            <person name="Kim D."/>
            <person name="Ryu S."/>
            <person name="Kim W."/>
        </authorList>
    </citation>
    <scope>NUCLEOTIDE SEQUENCE [LARGE SCALE GENOMIC DNA]</scope>
    <source>
        <tissue evidence="2">Muscle</tissue>
    </source>
</reference>
<organism evidence="2 3">
    <name type="scientific">Portunus trituberculatus</name>
    <name type="common">Swimming crab</name>
    <name type="synonym">Neptunus trituberculatus</name>
    <dbReference type="NCBI Taxonomy" id="210409"/>
    <lineage>
        <taxon>Eukaryota</taxon>
        <taxon>Metazoa</taxon>
        <taxon>Ecdysozoa</taxon>
        <taxon>Arthropoda</taxon>
        <taxon>Crustacea</taxon>
        <taxon>Multicrustacea</taxon>
        <taxon>Malacostraca</taxon>
        <taxon>Eumalacostraca</taxon>
        <taxon>Eucarida</taxon>
        <taxon>Decapoda</taxon>
        <taxon>Pleocyemata</taxon>
        <taxon>Brachyura</taxon>
        <taxon>Eubrachyura</taxon>
        <taxon>Portunoidea</taxon>
        <taxon>Portunidae</taxon>
        <taxon>Portuninae</taxon>
        <taxon>Portunus</taxon>
    </lineage>
</organism>
<dbReference type="Proteomes" id="UP000324222">
    <property type="component" value="Unassembled WGS sequence"/>
</dbReference>
<gene>
    <name evidence="2" type="ORF">E2C01_096627</name>
</gene>
<dbReference type="EMBL" id="VSRR010125795">
    <property type="protein sequence ID" value="MPD01114.1"/>
    <property type="molecule type" value="Genomic_DNA"/>
</dbReference>
<feature type="compositionally biased region" description="Polar residues" evidence="1">
    <location>
        <begin position="7"/>
        <end position="16"/>
    </location>
</feature>
<comment type="caution">
    <text evidence="2">The sequence shown here is derived from an EMBL/GenBank/DDBJ whole genome shotgun (WGS) entry which is preliminary data.</text>
</comment>
<proteinExistence type="predicted"/>
<dbReference type="AlphaFoldDB" id="A0A5B7K3A9"/>